<accession>A0A2P5FFQ9</accession>
<dbReference type="EMBL" id="JXTC01000037">
    <property type="protein sequence ID" value="PON96617.1"/>
    <property type="molecule type" value="Genomic_DNA"/>
</dbReference>
<dbReference type="STRING" id="63057.A0A2P5FFQ9"/>
<evidence type="ECO:0000256" key="5">
    <source>
        <dbReference type="SAM" id="MobiDB-lite"/>
    </source>
</evidence>
<dbReference type="InParanoid" id="A0A2P5FFQ9"/>
<evidence type="ECO:0000256" key="3">
    <source>
        <dbReference type="ARBA" id="ARBA00023163"/>
    </source>
</evidence>
<feature type="compositionally biased region" description="Acidic residues" evidence="5">
    <location>
        <begin position="791"/>
        <end position="800"/>
    </location>
</feature>
<feature type="region of interest" description="Disordered" evidence="5">
    <location>
        <begin position="769"/>
        <end position="810"/>
    </location>
</feature>
<dbReference type="AlphaFoldDB" id="A0A2P5FFQ9"/>
<evidence type="ECO:0000313" key="8">
    <source>
        <dbReference type="Proteomes" id="UP000237000"/>
    </source>
</evidence>
<dbReference type="FunFam" id="1.10.10.60:FF:000374">
    <property type="entry name" value="Arginine-glutamic acid dipeptide repeat protein"/>
    <property type="match status" value="1"/>
</dbReference>
<evidence type="ECO:0000313" key="7">
    <source>
        <dbReference type="EMBL" id="PON96617.1"/>
    </source>
</evidence>
<feature type="compositionally biased region" description="Polar residues" evidence="5">
    <location>
        <begin position="584"/>
        <end position="599"/>
    </location>
</feature>
<organism evidence="7 8">
    <name type="scientific">Trema orientale</name>
    <name type="common">Charcoal tree</name>
    <name type="synonym">Celtis orientalis</name>
    <dbReference type="NCBI Taxonomy" id="63057"/>
    <lineage>
        <taxon>Eukaryota</taxon>
        <taxon>Viridiplantae</taxon>
        <taxon>Streptophyta</taxon>
        <taxon>Embryophyta</taxon>
        <taxon>Tracheophyta</taxon>
        <taxon>Spermatophyta</taxon>
        <taxon>Magnoliopsida</taxon>
        <taxon>eudicotyledons</taxon>
        <taxon>Gunneridae</taxon>
        <taxon>Pentapetalae</taxon>
        <taxon>rosids</taxon>
        <taxon>fabids</taxon>
        <taxon>Rosales</taxon>
        <taxon>Cannabaceae</taxon>
        <taxon>Trema</taxon>
    </lineage>
</organism>
<dbReference type="GO" id="GO:0003714">
    <property type="term" value="F:transcription corepressor activity"/>
    <property type="evidence" value="ECO:0007669"/>
    <property type="project" value="TreeGrafter"/>
</dbReference>
<evidence type="ECO:0000256" key="2">
    <source>
        <dbReference type="ARBA" id="ARBA00023015"/>
    </source>
</evidence>
<dbReference type="Pfam" id="PF25826">
    <property type="entry name" value="DUF7952"/>
    <property type="match status" value="1"/>
</dbReference>
<comment type="caution">
    <text evidence="7">The sequence shown here is derived from an EMBL/GenBank/DDBJ whole genome shotgun (WGS) entry which is preliminary data.</text>
</comment>
<dbReference type="InterPro" id="IPR017884">
    <property type="entry name" value="SANT_dom"/>
</dbReference>
<evidence type="ECO:0000256" key="4">
    <source>
        <dbReference type="ARBA" id="ARBA00023242"/>
    </source>
</evidence>
<feature type="compositionally biased region" description="Basic and acidic residues" evidence="5">
    <location>
        <begin position="464"/>
        <end position="479"/>
    </location>
</feature>
<proteinExistence type="predicted"/>
<dbReference type="InterPro" id="IPR056067">
    <property type="entry name" value="DUF7650"/>
</dbReference>
<dbReference type="Pfam" id="PF24662">
    <property type="entry name" value="DUF7650"/>
    <property type="match status" value="1"/>
</dbReference>
<dbReference type="InterPro" id="IPR057712">
    <property type="entry name" value="DUF7952"/>
</dbReference>
<feature type="region of interest" description="Disordered" evidence="5">
    <location>
        <begin position="518"/>
        <end position="548"/>
    </location>
</feature>
<keyword evidence="3" id="KW-0804">Transcription</keyword>
<feature type="domain" description="SANT" evidence="6">
    <location>
        <begin position="134"/>
        <end position="185"/>
    </location>
</feature>
<name>A0A2P5FFQ9_TREOI</name>
<feature type="region of interest" description="Disordered" evidence="5">
    <location>
        <begin position="584"/>
        <end position="649"/>
    </location>
</feature>
<dbReference type="PROSITE" id="PS51293">
    <property type="entry name" value="SANT"/>
    <property type="match status" value="1"/>
</dbReference>
<dbReference type="PANTHER" id="PTHR13859:SF11">
    <property type="entry name" value="GRUNGE, ISOFORM J"/>
    <property type="match status" value="1"/>
</dbReference>
<feature type="compositionally biased region" description="Low complexity" evidence="5">
    <location>
        <begin position="771"/>
        <end position="790"/>
    </location>
</feature>
<dbReference type="SUPFAM" id="SSF46689">
    <property type="entry name" value="Homeodomain-like"/>
    <property type="match status" value="1"/>
</dbReference>
<dbReference type="OrthoDB" id="1149514at2759"/>
<dbReference type="Proteomes" id="UP000237000">
    <property type="component" value="Unassembled WGS sequence"/>
</dbReference>
<feature type="compositionally biased region" description="Basic and acidic residues" evidence="5">
    <location>
        <begin position="519"/>
        <end position="534"/>
    </location>
</feature>
<keyword evidence="8" id="KW-1185">Reference proteome</keyword>
<keyword evidence="2" id="KW-0805">Transcription regulation</keyword>
<reference evidence="8" key="1">
    <citation type="submission" date="2016-06" db="EMBL/GenBank/DDBJ databases">
        <title>Parallel loss of symbiosis genes in relatives of nitrogen-fixing non-legume Parasponia.</title>
        <authorList>
            <person name="Van Velzen R."/>
            <person name="Holmer R."/>
            <person name="Bu F."/>
            <person name="Rutten L."/>
            <person name="Van Zeijl A."/>
            <person name="Liu W."/>
            <person name="Santuari L."/>
            <person name="Cao Q."/>
            <person name="Sharma T."/>
            <person name="Shen D."/>
            <person name="Roswanjaya Y."/>
            <person name="Wardhani T."/>
            <person name="Kalhor M.S."/>
            <person name="Jansen J."/>
            <person name="Van den Hoogen J."/>
            <person name="Gungor B."/>
            <person name="Hartog M."/>
            <person name="Hontelez J."/>
            <person name="Verver J."/>
            <person name="Yang W.-C."/>
            <person name="Schijlen E."/>
            <person name="Repin R."/>
            <person name="Schilthuizen M."/>
            <person name="Schranz E."/>
            <person name="Heidstra R."/>
            <person name="Miyata K."/>
            <person name="Fedorova E."/>
            <person name="Kohlen W."/>
            <person name="Bisseling T."/>
            <person name="Smit S."/>
            <person name="Geurts R."/>
        </authorList>
    </citation>
    <scope>NUCLEOTIDE SEQUENCE [LARGE SCALE GENOMIC DNA]</scope>
    <source>
        <strain evidence="8">cv. RG33-2</strain>
    </source>
</reference>
<feature type="compositionally biased region" description="Polar residues" evidence="5">
    <location>
        <begin position="711"/>
        <end position="725"/>
    </location>
</feature>
<feature type="region of interest" description="Disordered" evidence="5">
    <location>
        <begin position="711"/>
        <end position="745"/>
    </location>
</feature>
<evidence type="ECO:0000259" key="6">
    <source>
        <dbReference type="PROSITE" id="PS51293"/>
    </source>
</evidence>
<evidence type="ECO:0000256" key="1">
    <source>
        <dbReference type="ARBA" id="ARBA00004123"/>
    </source>
</evidence>
<dbReference type="PANTHER" id="PTHR13859">
    <property type="entry name" value="ATROPHIN-RELATED"/>
    <property type="match status" value="1"/>
</dbReference>
<dbReference type="InterPro" id="IPR009057">
    <property type="entry name" value="Homeodomain-like_sf"/>
</dbReference>
<feature type="compositionally biased region" description="Polar residues" evidence="5">
    <location>
        <begin position="608"/>
        <end position="617"/>
    </location>
</feature>
<gene>
    <name evidence="7" type="ORF">TorRG33x02_075980</name>
</gene>
<feature type="region of interest" description="Disordered" evidence="5">
    <location>
        <begin position="462"/>
        <end position="496"/>
    </location>
</feature>
<dbReference type="GO" id="GO:0005634">
    <property type="term" value="C:nucleus"/>
    <property type="evidence" value="ECO:0007669"/>
    <property type="project" value="UniProtKB-SubCell"/>
</dbReference>
<protein>
    <submittedName>
        <fullName evidence="7">SANT domain containing protein</fullName>
    </submittedName>
</protein>
<keyword evidence="4" id="KW-0539">Nucleus</keyword>
<comment type="subcellular location">
    <subcellularLocation>
        <location evidence="1">Nucleus</location>
    </subcellularLocation>
</comment>
<sequence length="810" mass="90828">MKTGKALKRKAGKLLPRVGKKYQADIPPLTGKCDRLRLVSRPFVDSDAAIDRSNSSSLQLPIPVVRKPKCKVDNLNGDTEFGNNEERTIPLNNESQEPLSTELGIEKYEEDSSSVPPNTELDQVEKGLFTLHGSLEKTWTDIELDSFLLGLYIFGKNLALVKRFVGSKEMGDVLFFYYGKFYNSDIYRRWSECRKSRDRHSMYGKKIFTGSQQQKMLSRLFSRVSKDNEDVLIESHTNFCDGKISFEDYVFALKDIVGVSVLIEAIGINGRRKKLQNLAGSTPEPIKSNNMFSDESETPFGKAYSALTSDEIIKFLSGDFRLSKAQSKGLFWKAVWPRLLARGWHSERLKNHVALGLKHSLVFLVHRVPKFSSELVKGKHYYNSVGDVLYKVASRPKILESVKKQAEKLGQDGLSSRKQDEMKYTVVDTSKLDEEERPKLTELLSLPVQPVSVDTPSVLYVQNERNESEKSEDKEKDMESLSPTENMRESGTRFDSSNCETIILSASTPDGPELVVEAAKSDESQRRVSLDDISHQSPSRSPLGERYPSERMKHQFSTTQDITACDHENIEKSSCSIENVSVETKQVEDNSNCQANLGNASEDRDVQIGSQNSSALSSLAKDGGSDGSNKDTFPDNPLDGEVTSVETPPRILIDLNLPYIPPDLETNSNTDTIQTNDNSRERRMLIDLNLPCASPLLETDTDMVDRTSFLPETSQDTQQLNSVGNEVSKDRQPTLSGRRQSTRSRLMTKRALEVFEHEFFTTKVRKKGVEFSENSSFSRSRACGKTSADSATDEEAEDDIAVPPNTEGEE</sequence>